<sequence length="185" mass="20647">MPEESAPRCGNWRRVHLGWLGLLGLLVVVKASLDSSMLQRIRRAIHQPRTHTGYNLSTNANVTSLSGTASDPRRLAYMLYATDARTVCNALLMARNIRETGTPVSIPIVTLVASDVAPDVANHLVDTANNFVVERVAPWKQSGVEWSHEYAMSLTKLRIFEERGSFLPRFLQRRAVLHLVALLGY</sequence>
<dbReference type="AlphaFoldDB" id="A0A024TPR0"/>
<dbReference type="GeneID" id="20087680"/>
<feature type="transmembrane region" description="Helical" evidence="1">
    <location>
        <begin position="15"/>
        <end position="33"/>
    </location>
</feature>
<dbReference type="OrthoDB" id="72977at2759"/>
<proteinExistence type="predicted"/>
<evidence type="ECO:0000313" key="2">
    <source>
        <dbReference type="EMBL" id="ETV95974.1"/>
    </source>
</evidence>
<dbReference type="EMBL" id="KI913978">
    <property type="protein sequence ID" value="ETV95974.1"/>
    <property type="molecule type" value="Genomic_DNA"/>
</dbReference>
<dbReference type="VEuPathDB" id="FungiDB:H310_10630"/>
<name>A0A024TPR0_9STRA</name>
<organism evidence="2">
    <name type="scientific">Aphanomyces invadans</name>
    <dbReference type="NCBI Taxonomy" id="157072"/>
    <lineage>
        <taxon>Eukaryota</taxon>
        <taxon>Sar</taxon>
        <taxon>Stramenopiles</taxon>
        <taxon>Oomycota</taxon>
        <taxon>Saprolegniomycetes</taxon>
        <taxon>Saprolegniales</taxon>
        <taxon>Verrucalvaceae</taxon>
        <taxon>Aphanomyces</taxon>
    </lineage>
</organism>
<dbReference type="InterPro" id="IPR029044">
    <property type="entry name" value="Nucleotide-diphossugar_trans"/>
</dbReference>
<dbReference type="RefSeq" id="XP_008875285.1">
    <property type="nucleotide sequence ID" value="XM_008877063.1"/>
</dbReference>
<reference evidence="2" key="1">
    <citation type="submission" date="2013-12" db="EMBL/GenBank/DDBJ databases">
        <title>The Genome Sequence of Aphanomyces invadans NJM9701.</title>
        <authorList>
            <consortium name="The Broad Institute Genomics Platform"/>
            <person name="Russ C."/>
            <person name="Tyler B."/>
            <person name="van West P."/>
            <person name="Dieguez-Uribeondo J."/>
            <person name="Young S.K."/>
            <person name="Zeng Q."/>
            <person name="Gargeya S."/>
            <person name="Fitzgerald M."/>
            <person name="Abouelleil A."/>
            <person name="Alvarado L."/>
            <person name="Chapman S.B."/>
            <person name="Gainer-Dewar J."/>
            <person name="Goldberg J."/>
            <person name="Griggs A."/>
            <person name="Gujja S."/>
            <person name="Hansen M."/>
            <person name="Howarth C."/>
            <person name="Imamovic A."/>
            <person name="Ireland A."/>
            <person name="Larimer J."/>
            <person name="McCowan C."/>
            <person name="Murphy C."/>
            <person name="Pearson M."/>
            <person name="Poon T.W."/>
            <person name="Priest M."/>
            <person name="Roberts A."/>
            <person name="Saif S."/>
            <person name="Shea T."/>
            <person name="Sykes S."/>
            <person name="Wortman J."/>
            <person name="Nusbaum C."/>
            <person name="Birren B."/>
        </authorList>
    </citation>
    <scope>NUCLEOTIDE SEQUENCE [LARGE SCALE GENOMIC DNA]</scope>
    <source>
        <strain evidence="2">NJM9701</strain>
    </source>
</reference>
<accession>A0A024TPR0</accession>
<keyword evidence="1" id="KW-1133">Transmembrane helix</keyword>
<dbReference type="Gene3D" id="3.90.550.10">
    <property type="entry name" value="Spore Coat Polysaccharide Biosynthesis Protein SpsA, Chain A"/>
    <property type="match status" value="1"/>
</dbReference>
<evidence type="ECO:0000256" key="1">
    <source>
        <dbReference type="SAM" id="Phobius"/>
    </source>
</evidence>
<keyword evidence="1" id="KW-0472">Membrane</keyword>
<protein>
    <submittedName>
        <fullName evidence="2">Uncharacterized protein</fullName>
    </submittedName>
</protein>
<gene>
    <name evidence="2" type="ORF">H310_10630</name>
</gene>
<keyword evidence="1" id="KW-0812">Transmembrane</keyword>